<evidence type="ECO:0000256" key="2">
    <source>
        <dbReference type="ARBA" id="ARBA00022741"/>
    </source>
</evidence>
<feature type="domain" description="Protein kinase" evidence="7">
    <location>
        <begin position="251"/>
        <end position="610"/>
    </location>
</feature>
<evidence type="ECO:0000259" key="8">
    <source>
        <dbReference type="PROSITE" id="PS50137"/>
    </source>
</evidence>
<feature type="region of interest" description="Disordered" evidence="6">
    <location>
        <begin position="181"/>
        <end position="203"/>
    </location>
</feature>
<dbReference type="OrthoDB" id="341578at2759"/>
<dbReference type="GO" id="GO:0005634">
    <property type="term" value="C:nucleus"/>
    <property type="evidence" value="ECO:0007669"/>
    <property type="project" value="TreeGrafter"/>
</dbReference>
<dbReference type="SMART" id="SM00220">
    <property type="entry name" value="S_TKc"/>
    <property type="match status" value="1"/>
</dbReference>
<feature type="domain" description="DRBM" evidence="8">
    <location>
        <begin position="7"/>
        <end position="75"/>
    </location>
</feature>
<keyword evidence="1" id="KW-0808">Transferase</keyword>
<dbReference type="GO" id="GO:0005737">
    <property type="term" value="C:cytoplasm"/>
    <property type="evidence" value="ECO:0007669"/>
    <property type="project" value="TreeGrafter"/>
</dbReference>
<evidence type="ECO:0000256" key="3">
    <source>
        <dbReference type="ARBA" id="ARBA00022777"/>
    </source>
</evidence>
<dbReference type="Gene3D" id="3.30.160.20">
    <property type="match status" value="2"/>
</dbReference>
<dbReference type="InterPro" id="IPR011009">
    <property type="entry name" value="Kinase-like_dom_sf"/>
</dbReference>
<proteinExistence type="predicted"/>
<name>A0A556V437_BAGYA</name>
<dbReference type="AlphaFoldDB" id="A0A556V437"/>
<feature type="compositionally biased region" description="Basic and acidic residues" evidence="6">
    <location>
        <begin position="181"/>
        <end position="191"/>
    </location>
</feature>
<dbReference type="InterPro" id="IPR014720">
    <property type="entry name" value="dsRBD_dom"/>
</dbReference>
<dbReference type="PROSITE" id="PS50137">
    <property type="entry name" value="DS_RBD"/>
    <property type="match status" value="2"/>
</dbReference>
<gene>
    <name evidence="9" type="ORF">Baya_12636</name>
</gene>
<feature type="region of interest" description="Disordered" evidence="6">
    <location>
        <begin position="584"/>
        <end position="609"/>
    </location>
</feature>
<feature type="compositionally biased region" description="Basic and acidic residues" evidence="6">
    <location>
        <begin position="115"/>
        <end position="131"/>
    </location>
</feature>
<feature type="domain" description="DRBM" evidence="8">
    <location>
        <begin position="85"/>
        <end position="114"/>
    </location>
</feature>
<dbReference type="Proteomes" id="UP000319801">
    <property type="component" value="Unassembled WGS sequence"/>
</dbReference>
<reference evidence="9 10" key="1">
    <citation type="journal article" date="2019" name="Genome Biol. Evol.">
        <title>Whole-Genome Sequencing of the Giant Devil Catfish, Bagarius yarrelli.</title>
        <authorList>
            <person name="Jiang W."/>
            <person name="Lv Y."/>
            <person name="Cheng L."/>
            <person name="Yang K."/>
            <person name="Chao B."/>
            <person name="Wang X."/>
            <person name="Li Y."/>
            <person name="Pan X."/>
            <person name="You X."/>
            <person name="Zhang Y."/>
            <person name="Yang J."/>
            <person name="Li J."/>
            <person name="Zhang X."/>
            <person name="Liu S."/>
            <person name="Sun C."/>
            <person name="Yang J."/>
            <person name="Shi Q."/>
        </authorList>
    </citation>
    <scope>NUCLEOTIDE SEQUENCE [LARGE SCALE GENOMIC DNA]</scope>
    <source>
        <strain evidence="9">JWS20170419001</strain>
        <tissue evidence="9">Muscle</tissue>
    </source>
</reference>
<keyword evidence="10" id="KW-1185">Reference proteome</keyword>
<evidence type="ECO:0000313" key="9">
    <source>
        <dbReference type="EMBL" id="TST98557.1"/>
    </source>
</evidence>
<dbReference type="InterPro" id="IPR000719">
    <property type="entry name" value="Prot_kinase_dom"/>
</dbReference>
<evidence type="ECO:0000256" key="1">
    <source>
        <dbReference type="ARBA" id="ARBA00022679"/>
    </source>
</evidence>
<dbReference type="GO" id="GO:0004694">
    <property type="term" value="F:eukaryotic translation initiation factor 2alpha kinase activity"/>
    <property type="evidence" value="ECO:0007669"/>
    <property type="project" value="TreeGrafter"/>
</dbReference>
<feature type="compositionally biased region" description="Polar residues" evidence="6">
    <location>
        <begin position="633"/>
        <end position="648"/>
    </location>
</feature>
<evidence type="ECO:0000256" key="6">
    <source>
        <dbReference type="SAM" id="MobiDB-lite"/>
    </source>
</evidence>
<keyword evidence="3 9" id="KW-0418">Kinase</keyword>
<organism evidence="9 10">
    <name type="scientific">Bagarius yarrelli</name>
    <name type="common">Goonch</name>
    <name type="synonym">Bagrus yarrelli</name>
    <dbReference type="NCBI Taxonomy" id="175774"/>
    <lineage>
        <taxon>Eukaryota</taxon>
        <taxon>Metazoa</taxon>
        <taxon>Chordata</taxon>
        <taxon>Craniata</taxon>
        <taxon>Vertebrata</taxon>
        <taxon>Euteleostomi</taxon>
        <taxon>Actinopterygii</taxon>
        <taxon>Neopterygii</taxon>
        <taxon>Teleostei</taxon>
        <taxon>Ostariophysi</taxon>
        <taxon>Siluriformes</taxon>
        <taxon>Sisoridae</taxon>
        <taxon>Sisorinae</taxon>
        <taxon>Bagarius</taxon>
    </lineage>
</organism>
<feature type="region of interest" description="Disordered" evidence="6">
    <location>
        <begin position="115"/>
        <end position="159"/>
    </location>
</feature>
<evidence type="ECO:0000259" key="7">
    <source>
        <dbReference type="PROSITE" id="PS50011"/>
    </source>
</evidence>
<dbReference type="Pfam" id="PF00035">
    <property type="entry name" value="dsrm"/>
    <property type="match status" value="1"/>
</dbReference>
<dbReference type="Pfam" id="PF00069">
    <property type="entry name" value="Pkinase"/>
    <property type="match status" value="1"/>
</dbReference>
<comment type="caution">
    <text evidence="9">The sequence shown here is derived from an EMBL/GenBank/DDBJ whole genome shotgun (WGS) entry which is preliminary data.</text>
</comment>
<dbReference type="Pfam" id="PF17069">
    <property type="entry name" value="RSRP"/>
    <property type="match status" value="1"/>
</dbReference>
<dbReference type="SUPFAM" id="SSF54768">
    <property type="entry name" value="dsRNA-binding domain-like"/>
    <property type="match status" value="2"/>
</dbReference>
<dbReference type="GO" id="GO:0005524">
    <property type="term" value="F:ATP binding"/>
    <property type="evidence" value="ECO:0007669"/>
    <property type="project" value="UniProtKB-KW"/>
</dbReference>
<dbReference type="InterPro" id="IPR050339">
    <property type="entry name" value="CC_SR_Kinase"/>
</dbReference>
<dbReference type="Gene3D" id="1.10.510.10">
    <property type="entry name" value="Transferase(Phosphotransferase) domain 1"/>
    <property type="match status" value="1"/>
</dbReference>
<keyword evidence="5" id="KW-0694">RNA-binding</keyword>
<accession>A0A556V437</accession>
<dbReference type="SUPFAM" id="SSF56112">
    <property type="entry name" value="Protein kinase-like (PK-like)"/>
    <property type="match status" value="1"/>
</dbReference>
<evidence type="ECO:0000313" key="10">
    <source>
        <dbReference type="Proteomes" id="UP000319801"/>
    </source>
</evidence>
<evidence type="ECO:0000256" key="4">
    <source>
        <dbReference type="ARBA" id="ARBA00022840"/>
    </source>
</evidence>
<dbReference type="PROSITE" id="PS50011">
    <property type="entry name" value="PROTEIN_KINASE_DOM"/>
    <property type="match status" value="1"/>
</dbReference>
<dbReference type="PANTHER" id="PTHR11042">
    <property type="entry name" value="EUKARYOTIC TRANSLATION INITIATION FACTOR 2-ALPHA KINASE EIF2-ALPHA KINASE -RELATED"/>
    <property type="match status" value="1"/>
</dbReference>
<evidence type="ECO:0000256" key="5">
    <source>
        <dbReference type="PROSITE-ProRule" id="PRU00266"/>
    </source>
</evidence>
<dbReference type="EMBL" id="VCAZ01000114">
    <property type="protein sequence ID" value="TST98557.1"/>
    <property type="molecule type" value="Genomic_DNA"/>
</dbReference>
<feature type="compositionally biased region" description="Low complexity" evidence="6">
    <location>
        <begin position="146"/>
        <end position="156"/>
    </location>
</feature>
<keyword evidence="4" id="KW-0067">ATP-binding</keyword>
<dbReference type="PANTHER" id="PTHR11042:SF194">
    <property type="entry name" value="DOUBLE-STRANDED RNA ACTIVATED PROTEIN KINASE"/>
    <property type="match status" value="1"/>
</dbReference>
<feature type="region of interest" description="Disordered" evidence="6">
    <location>
        <begin position="631"/>
        <end position="651"/>
    </location>
</feature>
<sequence length="671" mass="75574">MDAGQKNYIGLLNERAQKNGWSVQFDLEQTTGPDHIKTFIMTAVLNGKKYPEGSGRNKKEAKQNAAKNAYVILENDETPNTYICGDKEFPEANANNKKEAKEAAAKLVYESLKELEKESVPEENRNGEENRNIQNRRTSLQNLELSTPTDTDSTPTGKNNYIGLLNEYCQRNKQVNHFEGVDRKGSAHSPDESPDNASSSQKCYSAQSKSESILFTNAQSNVNKLKTPEALEKRPTDSSLTKSRFLTEFDPDSITKIGKGGQGRVYKAKRKLENIIFAVKIVKFTEKSCREVKALSRFAHANIVRYHTSWTEETEYRDETTDTESSSNSNSGSHFLYIQMEFCEGKTLREWIDERNNHPQKYPERRQEAATIIKQVLEAVKYIHSKSHIHRDLKPANIMFGHEGGVKVGDFGLVTTYEEEDEGNLLERSRQVGTSTYMSPEQKQKNYDKKVDIYPLGLIYFELLWQFGTKSERSSHWKSIREQDFPEKFSIMFDFEVVPAAVLAIGLALTAPIPDVASVMDDGDTRVLQVDHLPGNVITGDQEDKMELLNIAKKNAAKILGIDAVKLPSSVKCIEDQVKKPLEGDKERRVSANPLKKTTQDKGEMDEVELSKTSPVRKPINFSINNVVAKPSGSPTFSVPDSKVTSRADSVGNRLPYGQWIPVKTVSPKKR</sequence>
<dbReference type="CDD" id="cd13996">
    <property type="entry name" value="STKc_EIF2AK"/>
    <property type="match status" value="1"/>
</dbReference>
<dbReference type="GO" id="GO:0003723">
    <property type="term" value="F:RNA binding"/>
    <property type="evidence" value="ECO:0007669"/>
    <property type="project" value="UniProtKB-UniRule"/>
</dbReference>
<keyword evidence="2" id="KW-0547">Nucleotide-binding</keyword>
<dbReference type="SMART" id="SM00358">
    <property type="entry name" value="DSRM"/>
    <property type="match status" value="1"/>
</dbReference>
<dbReference type="Gene3D" id="3.30.200.20">
    <property type="entry name" value="Phosphorylase Kinase, domain 1"/>
    <property type="match status" value="1"/>
</dbReference>
<protein>
    <submittedName>
        <fullName evidence="9">Interferon-induced, double-stranded RNA-activated protein kinase</fullName>
    </submittedName>
</protein>